<name>A0A8J8MVC0_9RHOB</name>
<reference evidence="3" key="1">
    <citation type="submission" date="2020-01" db="EMBL/GenBank/DDBJ databases">
        <authorList>
            <person name="Yang Y."/>
            <person name="Kwon Y.M."/>
        </authorList>
    </citation>
    <scope>NUCLEOTIDE SEQUENCE</scope>
    <source>
        <strain evidence="3">PG104</strain>
        <plasmid evidence="3">unnamed5</plasmid>
    </source>
</reference>
<accession>A0A8J8MVC0</accession>
<dbReference type="InterPro" id="IPR039552">
    <property type="entry name" value="IS66_C"/>
</dbReference>
<evidence type="ECO:0000259" key="2">
    <source>
        <dbReference type="Pfam" id="PF13817"/>
    </source>
</evidence>
<evidence type="ECO:0000259" key="1">
    <source>
        <dbReference type="Pfam" id="PF03050"/>
    </source>
</evidence>
<organism evidence="3 4">
    <name type="scientific">Falsirhodobacter algicola</name>
    <dbReference type="NCBI Taxonomy" id="2692330"/>
    <lineage>
        <taxon>Bacteria</taxon>
        <taxon>Pseudomonadati</taxon>
        <taxon>Pseudomonadota</taxon>
        <taxon>Alphaproteobacteria</taxon>
        <taxon>Rhodobacterales</taxon>
        <taxon>Paracoccaceae</taxon>
        <taxon>Falsirhodobacter</taxon>
    </lineage>
</organism>
<evidence type="ECO:0000313" key="3">
    <source>
        <dbReference type="EMBL" id="QUS37397.1"/>
    </source>
</evidence>
<evidence type="ECO:0000313" key="4">
    <source>
        <dbReference type="Proteomes" id="UP000679284"/>
    </source>
</evidence>
<proteinExistence type="predicted"/>
<dbReference type="KEGG" id="fap:GR316_13510"/>
<dbReference type="Pfam" id="PF03050">
    <property type="entry name" value="DDE_Tnp_IS66"/>
    <property type="match status" value="1"/>
</dbReference>
<dbReference type="Proteomes" id="UP000679284">
    <property type="component" value="Plasmid unnamed5"/>
</dbReference>
<protein>
    <submittedName>
        <fullName evidence="3">Transposase</fullName>
    </submittedName>
</protein>
<sequence length="179" mass="20369">MIDRTCRRASMRGFFAIGSVRSGWRSADTARTPCDERRSRRFTRRPATCGPCNCYSVRDLLNAEGRAQGELKKAINYTLNAFDALRRFVFDGRLEIDNNPIERCMRLIALAKKNSIGAGSHEAAQVWAIFYTLIESARLNRVNPRAYLNWVVEQIERSGGEIDHATLMPWNCPVGRLDD</sequence>
<dbReference type="Pfam" id="PF13817">
    <property type="entry name" value="DDE_Tnp_IS66_C"/>
    <property type="match status" value="1"/>
</dbReference>
<feature type="domain" description="Transposase IS66 central" evidence="1">
    <location>
        <begin position="63"/>
        <end position="125"/>
    </location>
</feature>
<keyword evidence="4" id="KW-1185">Reference proteome</keyword>
<dbReference type="InterPro" id="IPR004291">
    <property type="entry name" value="Transposase_IS66_central"/>
</dbReference>
<dbReference type="PANTHER" id="PTHR33678:SF1">
    <property type="entry name" value="BLL1576 PROTEIN"/>
    <property type="match status" value="1"/>
</dbReference>
<feature type="domain" description="Transposase IS66 C-terminal" evidence="2">
    <location>
        <begin position="132"/>
        <end position="170"/>
    </location>
</feature>
<dbReference type="InterPro" id="IPR052344">
    <property type="entry name" value="Transposase-related"/>
</dbReference>
<dbReference type="EMBL" id="CP047294">
    <property type="protein sequence ID" value="QUS37397.1"/>
    <property type="molecule type" value="Genomic_DNA"/>
</dbReference>
<dbReference type="AlphaFoldDB" id="A0A8J8MVC0"/>
<gene>
    <name evidence="3" type="ORF">GR316_13510</name>
</gene>
<keyword evidence="3" id="KW-0614">Plasmid</keyword>
<geneLocation type="plasmid" evidence="3 4">
    <name>unnamed5</name>
</geneLocation>
<dbReference type="PANTHER" id="PTHR33678">
    <property type="entry name" value="BLL1576 PROTEIN"/>
    <property type="match status" value="1"/>
</dbReference>